<evidence type="ECO:0000313" key="3">
    <source>
        <dbReference type="Proteomes" id="UP000002377"/>
    </source>
</evidence>
<evidence type="ECO:0000256" key="1">
    <source>
        <dbReference type="SAM" id="Coils"/>
    </source>
</evidence>
<dbReference type="HOGENOM" id="CLU_2169889_0_0_9"/>
<evidence type="ECO:0000313" key="2">
    <source>
        <dbReference type="EMBL" id="ADG83705.1"/>
    </source>
</evidence>
<gene>
    <name evidence="2" type="ordered locus">TherJR_2873</name>
</gene>
<dbReference type="Gene3D" id="1.20.5.340">
    <property type="match status" value="1"/>
</dbReference>
<protein>
    <submittedName>
        <fullName evidence="2">Uncharacterized protein</fullName>
    </submittedName>
</protein>
<name>D5XD29_THEPJ</name>
<dbReference type="AlphaFoldDB" id="D5XD29"/>
<dbReference type="RefSeq" id="WP_013121695.1">
    <property type="nucleotide sequence ID" value="NC_014152.1"/>
</dbReference>
<keyword evidence="3" id="KW-1185">Reference proteome</keyword>
<dbReference type="KEGG" id="tjr:TherJR_2873"/>
<reference evidence="2 3" key="1">
    <citation type="submission" date="2010-05" db="EMBL/GenBank/DDBJ databases">
        <title>Complete sequence of Thermincola sp. JR.</title>
        <authorList>
            <consortium name="US DOE Joint Genome Institute"/>
            <person name="Lucas S."/>
            <person name="Copeland A."/>
            <person name="Lapidus A."/>
            <person name="Cheng J.-F."/>
            <person name="Bruce D."/>
            <person name="Goodwin L."/>
            <person name="Pitluck S."/>
            <person name="Chertkov O."/>
            <person name="Detter J.C."/>
            <person name="Han C."/>
            <person name="Tapia R."/>
            <person name="Land M."/>
            <person name="Hauser L."/>
            <person name="Kyrpides N."/>
            <person name="Mikhailova N."/>
            <person name="Hazen T.C."/>
            <person name="Woyke T."/>
        </authorList>
    </citation>
    <scope>NUCLEOTIDE SEQUENCE [LARGE SCALE GENOMIC DNA]</scope>
    <source>
        <strain evidence="2 3">JR</strain>
    </source>
</reference>
<dbReference type="OrthoDB" id="9942041at2"/>
<dbReference type="Proteomes" id="UP000002377">
    <property type="component" value="Chromosome"/>
</dbReference>
<dbReference type="EMBL" id="CP002028">
    <property type="protein sequence ID" value="ADG83705.1"/>
    <property type="molecule type" value="Genomic_DNA"/>
</dbReference>
<accession>D5XD29</accession>
<feature type="coiled-coil region" evidence="1">
    <location>
        <begin position="5"/>
        <end position="60"/>
    </location>
</feature>
<organism evidence="2 3">
    <name type="scientific">Thermincola potens (strain JR)</name>
    <dbReference type="NCBI Taxonomy" id="635013"/>
    <lineage>
        <taxon>Bacteria</taxon>
        <taxon>Bacillati</taxon>
        <taxon>Bacillota</taxon>
        <taxon>Clostridia</taxon>
        <taxon>Eubacteriales</taxon>
        <taxon>Thermincolaceae</taxon>
        <taxon>Thermincola</taxon>
    </lineage>
</organism>
<keyword evidence="1" id="KW-0175">Coiled coil</keyword>
<proteinExistence type="predicted"/>
<sequence length="110" mass="12562">MEKILKEILAELKDLKGEVKDLKSEVKDHGRRLDNIENCIKDHGRRLENLEIAVNGIREEHGQMLRAILESKEIQRGEIDKLTHRTAKIEGTLKGAATQVLEDLKEVSNQ</sequence>